<feature type="region of interest" description="Disordered" evidence="1">
    <location>
        <begin position="1"/>
        <end position="31"/>
    </location>
</feature>
<keyword evidence="4" id="KW-1185">Reference proteome</keyword>
<feature type="compositionally biased region" description="Basic and acidic residues" evidence="1">
    <location>
        <begin position="203"/>
        <end position="217"/>
    </location>
</feature>
<dbReference type="Proteomes" id="UP000244384">
    <property type="component" value="Chromosome"/>
</dbReference>
<feature type="compositionally biased region" description="Basic residues" evidence="1">
    <location>
        <begin position="17"/>
        <end position="26"/>
    </location>
</feature>
<feature type="transmembrane region" description="Helical" evidence="2">
    <location>
        <begin position="85"/>
        <end position="103"/>
    </location>
</feature>
<evidence type="ECO:0000313" key="4">
    <source>
        <dbReference type="Proteomes" id="UP000244384"/>
    </source>
</evidence>
<evidence type="ECO:0000313" key="3">
    <source>
        <dbReference type="EMBL" id="AWB92022.1"/>
    </source>
</evidence>
<keyword evidence="2" id="KW-0812">Transmembrane</keyword>
<feature type="transmembrane region" description="Helical" evidence="2">
    <location>
        <begin position="162"/>
        <end position="184"/>
    </location>
</feature>
<evidence type="ECO:0000256" key="2">
    <source>
        <dbReference type="SAM" id="Phobius"/>
    </source>
</evidence>
<dbReference type="Pfam" id="PF09534">
    <property type="entry name" value="Trp_oprn_chp"/>
    <property type="match status" value="1"/>
</dbReference>
<accession>A0A2S0WL70</accession>
<organism evidence="3 4">
    <name type="scientific">Aeromicrobium chenweiae</name>
    <dbReference type="NCBI Taxonomy" id="2079793"/>
    <lineage>
        <taxon>Bacteria</taxon>
        <taxon>Bacillati</taxon>
        <taxon>Actinomycetota</taxon>
        <taxon>Actinomycetes</taxon>
        <taxon>Propionibacteriales</taxon>
        <taxon>Nocardioidaceae</taxon>
        <taxon>Aeromicrobium</taxon>
    </lineage>
</organism>
<sequence>MRRRHPAGRRGPDRPRLPHRRPHLLRRGPPAVTPRRLYGPVVLATLAAGGLAFFAASRAWADAKLASDGLPSATVAVSGTDAEPLVSALALVVVTGSLAVLAAGPRLRRVVGVLLMVVSVLAVVVAPPSGSASLDRALRAAAEESPAFTGPESVGDISATPWYAVTVLAFVLAFLLGAATVRWAGAWPTMGTRYEAPAARPARTKDVSDSDMWKAMDEGEDPTQ</sequence>
<feature type="transmembrane region" description="Helical" evidence="2">
    <location>
        <begin position="110"/>
        <end position="129"/>
    </location>
</feature>
<dbReference type="InterPro" id="IPR019051">
    <property type="entry name" value="Trp_biosyn_TM_oprn/chp"/>
</dbReference>
<feature type="region of interest" description="Disordered" evidence="1">
    <location>
        <begin position="198"/>
        <end position="224"/>
    </location>
</feature>
<proteinExistence type="predicted"/>
<name>A0A2S0WL70_9ACTN</name>
<dbReference type="KEGG" id="aez:C3E78_07310"/>
<keyword evidence="2" id="KW-1133">Transmembrane helix</keyword>
<protein>
    <submittedName>
        <fullName evidence="3">Uncharacterized protein</fullName>
    </submittedName>
</protein>
<keyword evidence="2" id="KW-0472">Membrane</keyword>
<dbReference type="EMBL" id="CP026952">
    <property type="protein sequence ID" value="AWB92022.1"/>
    <property type="molecule type" value="Genomic_DNA"/>
</dbReference>
<reference evidence="4" key="1">
    <citation type="submission" date="2018-01" db="EMBL/GenBank/DDBJ databases">
        <authorList>
            <person name="Li J."/>
        </authorList>
    </citation>
    <scope>NUCLEOTIDE SEQUENCE [LARGE SCALE GENOMIC DNA]</scope>
    <source>
        <strain evidence="4">592</strain>
    </source>
</reference>
<dbReference type="AlphaFoldDB" id="A0A2S0WL70"/>
<accession>A0A5F2ETE3</accession>
<gene>
    <name evidence="3" type="ORF">C3E78_07310</name>
</gene>
<evidence type="ECO:0000256" key="1">
    <source>
        <dbReference type="SAM" id="MobiDB-lite"/>
    </source>
</evidence>